<dbReference type="InterPro" id="IPR004875">
    <property type="entry name" value="DDE_SF_endonuclease_dom"/>
</dbReference>
<reference evidence="2" key="2">
    <citation type="submission" date="2020-05" db="UniProtKB">
        <authorList>
            <consortium name="EnsemblMetazoa"/>
        </authorList>
    </citation>
    <scope>IDENTIFICATION</scope>
    <source>
        <strain evidence="2">IAEA</strain>
    </source>
</reference>
<feature type="domain" description="DDE-1" evidence="1">
    <location>
        <begin position="94"/>
        <end position="150"/>
    </location>
</feature>
<accession>A0A1B0BVG0</accession>
<sequence length="152" mass="17269">MKAALSLWIEDRNQKRVPLRDKMVKQSLHNIKIFGEGESADIFAVERYPEEFASLVADGGYKPEQTKLHCFGRECQTKHSFLKAKSAPGFKAAKDRVTLVLCSNASGDCVIKPLMVYRSFNPRALQNQNKNNLPVFWRANTEAWVTSAIFFD</sequence>
<dbReference type="STRING" id="67801.A0A1B0BVG0"/>
<evidence type="ECO:0000313" key="3">
    <source>
        <dbReference type="Proteomes" id="UP000092460"/>
    </source>
</evidence>
<dbReference type="EnsemblMetazoa" id="GPPI041711-RA">
    <property type="protein sequence ID" value="GPPI041711-PA"/>
    <property type="gene ID" value="GPPI041711"/>
</dbReference>
<dbReference type="Pfam" id="PF03184">
    <property type="entry name" value="DDE_1"/>
    <property type="match status" value="1"/>
</dbReference>
<dbReference type="PANTHER" id="PTHR19303">
    <property type="entry name" value="TRANSPOSON"/>
    <property type="match status" value="1"/>
</dbReference>
<dbReference type="InterPro" id="IPR050863">
    <property type="entry name" value="CenT-Element_Derived"/>
</dbReference>
<dbReference type="AlphaFoldDB" id="A0A1B0BVG0"/>
<dbReference type="PANTHER" id="PTHR19303:SF26">
    <property type="entry name" value="TIGGER TRANSPOSABLE ELEMENT-DERIVED PROTEIN 1"/>
    <property type="match status" value="1"/>
</dbReference>
<reference evidence="3" key="1">
    <citation type="submission" date="2015-01" db="EMBL/GenBank/DDBJ databases">
        <authorList>
            <person name="Aksoy S."/>
            <person name="Warren W."/>
            <person name="Wilson R.K."/>
        </authorList>
    </citation>
    <scope>NUCLEOTIDE SEQUENCE [LARGE SCALE GENOMIC DNA]</scope>
    <source>
        <strain evidence="3">IAEA</strain>
    </source>
</reference>
<proteinExistence type="predicted"/>
<keyword evidence="3" id="KW-1185">Reference proteome</keyword>
<dbReference type="GO" id="GO:0005634">
    <property type="term" value="C:nucleus"/>
    <property type="evidence" value="ECO:0007669"/>
    <property type="project" value="TreeGrafter"/>
</dbReference>
<dbReference type="GO" id="GO:0003677">
    <property type="term" value="F:DNA binding"/>
    <property type="evidence" value="ECO:0007669"/>
    <property type="project" value="TreeGrafter"/>
</dbReference>
<dbReference type="VEuPathDB" id="VectorBase:GPPI041711"/>
<evidence type="ECO:0000313" key="2">
    <source>
        <dbReference type="EnsemblMetazoa" id="GPPI041711-PA"/>
    </source>
</evidence>
<name>A0A1B0BVG0_9MUSC</name>
<organism evidence="2 3">
    <name type="scientific">Glossina palpalis gambiensis</name>
    <dbReference type="NCBI Taxonomy" id="67801"/>
    <lineage>
        <taxon>Eukaryota</taxon>
        <taxon>Metazoa</taxon>
        <taxon>Ecdysozoa</taxon>
        <taxon>Arthropoda</taxon>
        <taxon>Hexapoda</taxon>
        <taxon>Insecta</taxon>
        <taxon>Pterygota</taxon>
        <taxon>Neoptera</taxon>
        <taxon>Endopterygota</taxon>
        <taxon>Diptera</taxon>
        <taxon>Brachycera</taxon>
        <taxon>Muscomorpha</taxon>
        <taxon>Hippoboscoidea</taxon>
        <taxon>Glossinidae</taxon>
        <taxon>Glossina</taxon>
    </lineage>
</organism>
<evidence type="ECO:0000259" key="1">
    <source>
        <dbReference type="Pfam" id="PF03184"/>
    </source>
</evidence>
<dbReference type="EMBL" id="JXJN01021267">
    <property type="status" value="NOT_ANNOTATED_CDS"/>
    <property type="molecule type" value="Genomic_DNA"/>
</dbReference>
<protein>
    <recommendedName>
        <fullName evidence="1">DDE-1 domain-containing protein</fullName>
    </recommendedName>
</protein>
<dbReference type="Proteomes" id="UP000092460">
    <property type="component" value="Unassembled WGS sequence"/>
</dbReference>